<dbReference type="EMBL" id="CP023699">
    <property type="protein sequence ID" value="QEU90129.1"/>
    <property type="molecule type" value="Genomic_DNA"/>
</dbReference>
<dbReference type="Proteomes" id="UP000325529">
    <property type="component" value="Chromosome"/>
</dbReference>
<reference evidence="1 2" key="1">
    <citation type="submission" date="2017-09" db="EMBL/GenBank/DDBJ databases">
        <authorList>
            <person name="Lee N."/>
            <person name="Cho B.-K."/>
        </authorList>
    </citation>
    <scope>NUCLEOTIDE SEQUENCE [LARGE SCALE GENOMIC DNA]</scope>
    <source>
        <strain evidence="1 2">ATCC 12853</strain>
    </source>
</reference>
<proteinExistence type="predicted"/>
<keyword evidence="2" id="KW-1185">Reference proteome</keyword>
<sequence length="100" mass="11581">MTLWPARSKQKEEKQEIRQLAGRIEREVRQRPFRELSKLLEEDERFEVSQEGGRTYQVVIEAFENTELDQEGIRVAIAVDDGGWSALAPVSRQFFLPCTG</sequence>
<dbReference type="OrthoDB" id="3830327at2"/>
<organism evidence="1 2">
    <name type="scientific">Streptomyces kanamyceticus</name>
    <dbReference type="NCBI Taxonomy" id="1967"/>
    <lineage>
        <taxon>Bacteria</taxon>
        <taxon>Bacillati</taxon>
        <taxon>Actinomycetota</taxon>
        <taxon>Actinomycetes</taxon>
        <taxon>Kitasatosporales</taxon>
        <taxon>Streptomycetaceae</taxon>
        <taxon>Streptomyces</taxon>
    </lineage>
</organism>
<evidence type="ECO:0000313" key="2">
    <source>
        <dbReference type="Proteomes" id="UP000325529"/>
    </source>
</evidence>
<dbReference type="RefSeq" id="WP_055555154.1">
    <property type="nucleotide sequence ID" value="NZ_CP023699.1"/>
</dbReference>
<gene>
    <name evidence="1" type="ORF">CP970_03695</name>
</gene>
<accession>A0A5J6G3D6</accession>
<dbReference type="KEGG" id="ska:CP970_03695"/>
<dbReference type="AlphaFoldDB" id="A0A5J6G3D6"/>
<evidence type="ECO:0000313" key="1">
    <source>
        <dbReference type="EMBL" id="QEU90129.1"/>
    </source>
</evidence>
<protein>
    <submittedName>
        <fullName evidence="1">Uncharacterized protein</fullName>
    </submittedName>
</protein>
<name>A0A5J6G3D6_STRKN</name>